<accession>J9C8I7</accession>
<evidence type="ECO:0000313" key="2">
    <source>
        <dbReference type="EMBL" id="EJW96195.1"/>
    </source>
</evidence>
<sequence>MLHNRAVLSDLLVKKDGKQTNPGDTGRKNMNHLAFSSEREAAHCTFLSPPKGEKTYPRPPACQAFCQESSAYEEAVIRATSSLAFTSSSHTISMAR</sequence>
<dbReference type="EMBL" id="AMCI01005409">
    <property type="protein sequence ID" value="EJW96195.1"/>
    <property type="molecule type" value="Genomic_DNA"/>
</dbReference>
<feature type="region of interest" description="Disordered" evidence="1">
    <location>
        <begin position="1"/>
        <end position="30"/>
    </location>
</feature>
<evidence type="ECO:0000256" key="1">
    <source>
        <dbReference type="SAM" id="MobiDB-lite"/>
    </source>
</evidence>
<gene>
    <name evidence="2" type="ORF">EVA_15699</name>
</gene>
<proteinExistence type="predicted"/>
<dbReference type="AlphaFoldDB" id="J9C8I7"/>
<organism evidence="2">
    <name type="scientific">gut metagenome</name>
    <dbReference type="NCBI Taxonomy" id="749906"/>
    <lineage>
        <taxon>unclassified sequences</taxon>
        <taxon>metagenomes</taxon>
        <taxon>organismal metagenomes</taxon>
    </lineage>
</organism>
<protein>
    <submittedName>
        <fullName evidence="2">Uncharacterized protein</fullName>
    </submittedName>
</protein>
<reference evidence="2" key="1">
    <citation type="journal article" date="2012" name="PLoS ONE">
        <title>Gene sets for utilization of primary and secondary nutrition supplies in the distal gut of endangered iberian lynx.</title>
        <authorList>
            <person name="Alcaide M."/>
            <person name="Messina E."/>
            <person name="Richter M."/>
            <person name="Bargiela R."/>
            <person name="Peplies J."/>
            <person name="Huws S.A."/>
            <person name="Newbold C.J."/>
            <person name="Golyshin P.N."/>
            <person name="Simon M.A."/>
            <person name="Lopez G."/>
            <person name="Yakimov M.M."/>
            <person name="Ferrer M."/>
        </authorList>
    </citation>
    <scope>NUCLEOTIDE SEQUENCE</scope>
</reference>
<comment type="caution">
    <text evidence="2">The sequence shown here is derived from an EMBL/GenBank/DDBJ whole genome shotgun (WGS) entry which is preliminary data.</text>
</comment>
<name>J9C8I7_9ZZZZ</name>